<dbReference type="Proteomes" id="UP001500037">
    <property type="component" value="Unassembled WGS sequence"/>
</dbReference>
<dbReference type="PROSITE" id="PS51898">
    <property type="entry name" value="TYR_RECOMBINASE"/>
    <property type="match status" value="1"/>
</dbReference>
<dbReference type="PANTHER" id="PTHR30349:SF91">
    <property type="entry name" value="INTA PROTEIN"/>
    <property type="match status" value="1"/>
</dbReference>
<keyword evidence="4" id="KW-1185">Reference proteome</keyword>
<gene>
    <name evidence="3" type="ORF">GCM10009665_79000</name>
</gene>
<keyword evidence="1" id="KW-0233">DNA recombination</keyword>
<evidence type="ECO:0000313" key="3">
    <source>
        <dbReference type="EMBL" id="GAA1072008.1"/>
    </source>
</evidence>
<dbReference type="InterPro" id="IPR011010">
    <property type="entry name" value="DNA_brk_join_enz"/>
</dbReference>
<dbReference type="InterPro" id="IPR050090">
    <property type="entry name" value="Tyrosine_recombinase_XerCD"/>
</dbReference>
<reference evidence="3 4" key="1">
    <citation type="journal article" date="2019" name="Int. J. Syst. Evol. Microbiol.">
        <title>The Global Catalogue of Microorganisms (GCM) 10K type strain sequencing project: providing services to taxonomists for standard genome sequencing and annotation.</title>
        <authorList>
            <consortium name="The Broad Institute Genomics Platform"/>
            <consortium name="The Broad Institute Genome Sequencing Center for Infectious Disease"/>
            <person name="Wu L."/>
            <person name="Ma J."/>
        </authorList>
    </citation>
    <scope>NUCLEOTIDE SEQUENCE [LARGE SCALE GENOMIC DNA]</scope>
    <source>
        <strain evidence="3 4">JCM 13004</strain>
    </source>
</reference>
<evidence type="ECO:0000259" key="2">
    <source>
        <dbReference type="PROSITE" id="PS51898"/>
    </source>
</evidence>
<name>A0ABN1TAX3_9ACTN</name>
<accession>A0ABN1TAX3</accession>
<sequence length="258" mass="28745">MKTLRAALTQAMKEELLLRNVARLVDMPKASRKEVIPWTAQDALTFLRSARPHRLHGAFVFALVLGFRRGELLGLRWIDVDLSTGTIHPRKQVRRRTGVGLVHVDLKTEASTGAAPLPRFCLEALGERRVLQQREKVRAGIDWTDMDLIFSTETGGMVDPDGFSETFERRVLRSGVRRVPLKVTRHTVGSLLAHLGVHPNDAQKILRHARIQTTLEIYTHVTTATQRAAAAKLSDTLRQGISSAPVLPSSRRPPQALA</sequence>
<dbReference type="Pfam" id="PF00589">
    <property type="entry name" value="Phage_integrase"/>
    <property type="match status" value="1"/>
</dbReference>
<protein>
    <recommendedName>
        <fullName evidence="2">Tyr recombinase domain-containing protein</fullName>
    </recommendedName>
</protein>
<dbReference type="CDD" id="cd01189">
    <property type="entry name" value="INT_ICEBs1_C_like"/>
    <property type="match status" value="1"/>
</dbReference>
<dbReference type="PANTHER" id="PTHR30349">
    <property type="entry name" value="PHAGE INTEGRASE-RELATED"/>
    <property type="match status" value="1"/>
</dbReference>
<evidence type="ECO:0000313" key="4">
    <source>
        <dbReference type="Proteomes" id="UP001500037"/>
    </source>
</evidence>
<dbReference type="InterPro" id="IPR002104">
    <property type="entry name" value="Integrase_catalytic"/>
</dbReference>
<feature type="domain" description="Tyr recombinase" evidence="2">
    <location>
        <begin position="33"/>
        <end position="231"/>
    </location>
</feature>
<comment type="caution">
    <text evidence="3">The sequence shown here is derived from an EMBL/GenBank/DDBJ whole genome shotgun (WGS) entry which is preliminary data.</text>
</comment>
<evidence type="ECO:0000256" key="1">
    <source>
        <dbReference type="ARBA" id="ARBA00023172"/>
    </source>
</evidence>
<proteinExistence type="predicted"/>
<dbReference type="Gene3D" id="1.10.443.10">
    <property type="entry name" value="Intergrase catalytic core"/>
    <property type="match status" value="1"/>
</dbReference>
<dbReference type="EMBL" id="BAAALF010000457">
    <property type="protein sequence ID" value="GAA1072008.1"/>
    <property type="molecule type" value="Genomic_DNA"/>
</dbReference>
<organism evidence="3 4">
    <name type="scientific">Kitasatospora nipponensis</name>
    <dbReference type="NCBI Taxonomy" id="258049"/>
    <lineage>
        <taxon>Bacteria</taxon>
        <taxon>Bacillati</taxon>
        <taxon>Actinomycetota</taxon>
        <taxon>Actinomycetes</taxon>
        <taxon>Kitasatosporales</taxon>
        <taxon>Streptomycetaceae</taxon>
        <taxon>Kitasatospora</taxon>
    </lineage>
</organism>
<dbReference type="InterPro" id="IPR013762">
    <property type="entry name" value="Integrase-like_cat_sf"/>
</dbReference>
<dbReference type="SUPFAM" id="SSF56349">
    <property type="entry name" value="DNA breaking-rejoining enzymes"/>
    <property type="match status" value="1"/>
</dbReference>